<feature type="domain" description="RCK N-terminal" evidence="1">
    <location>
        <begin position="6"/>
        <end position="122"/>
    </location>
</feature>
<evidence type="ECO:0000313" key="2">
    <source>
        <dbReference type="EMBL" id="MBR0597018.1"/>
    </source>
</evidence>
<gene>
    <name evidence="2" type="ORF">KCX82_03955</name>
</gene>
<reference evidence="2" key="1">
    <citation type="submission" date="2021-04" db="EMBL/GenBank/DDBJ databases">
        <title>Sinoanaerobacter chloroacetimidivorans sp. nov., an obligate anaerobic bacterium isolated from anaerobic sludge.</title>
        <authorList>
            <person name="Bao Y."/>
        </authorList>
    </citation>
    <scope>NUCLEOTIDE SEQUENCE</scope>
    <source>
        <strain evidence="2">BAD-6</strain>
    </source>
</reference>
<dbReference type="RefSeq" id="WP_227017150.1">
    <property type="nucleotide sequence ID" value="NZ_JAGSND010000002.1"/>
</dbReference>
<dbReference type="EMBL" id="JAGSND010000002">
    <property type="protein sequence ID" value="MBR0597018.1"/>
    <property type="molecule type" value="Genomic_DNA"/>
</dbReference>
<proteinExistence type="predicted"/>
<dbReference type="Gene3D" id="3.40.50.720">
    <property type="entry name" value="NAD(P)-binding Rossmann-like Domain"/>
    <property type="match status" value="1"/>
</dbReference>
<sequence length="139" mass="15589">MKIKQKDLAIIAGCGNMGASIAFMLSEQGKDVKIIDMDRDSFQNLGNHLEIEKLEADAADIDILKQCGIERAAIFLAATGSDRTNIMIAEIVKQVFKVQKVVARIYDYKANEQFVDGSEIIPIYPYLLTVQELERCFNE</sequence>
<dbReference type="Proteomes" id="UP000675664">
    <property type="component" value="Unassembled WGS sequence"/>
</dbReference>
<evidence type="ECO:0000259" key="1">
    <source>
        <dbReference type="PROSITE" id="PS51201"/>
    </source>
</evidence>
<keyword evidence="3" id="KW-1185">Reference proteome</keyword>
<dbReference type="InterPro" id="IPR003148">
    <property type="entry name" value="RCK_N"/>
</dbReference>
<dbReference type="GO" id="GO:0006813">
    <property type="term" value="P:potassium ion transport"/>
    <property type="evidence" value="ECO:0007669"/>
    <property type="project" value="InterPro"/>
</dbReference>
<dbReference type="InterPro" id="IPR050721">
    <property type="entry name" value="Trk_Ktr_HKT_K-transport"/>
</dbReference>
<organism evidence="2 3">
    <name type="scientific">Sinanaerobacter chloroacetimidivorans</name>
    <dbReference type="NCBI Taxonomy" id="2818044"/>
    <lineage>
        <taxon>Bacteria</taxon>
        <taxon>Bacillati</taxon>
        <taxon>Bacillota</taxon>
        <taxon>Clostridia</taxon>
        <taxon>Peptostreptococcales</taxon>
        <taxon>Anaerovoracaceae</taxon>
        <taxon>Sinanaerobacter</taxon>
    </lineage>
</organism>
<dbReference type="SUPFAM" id="SSF51735">
    <property type="entry name" value="NAD(P)-binding Rossmann-fold domains"/>
    <property type="match status" value="1"/>
</dbReference>
<dbReference type="AlphaFoldDB" id="A0A8J7W0K3"/>
<evidence type="ECO:0000313" key="3">
    <source>
        <dbReference type="Proteomes" id="UP000675664"/>
    </source>
</evidence>
<protein>
    <submittedName>
        <fullName evidence="2">NAD-binding protein</fullName>
    </submittedName>
</protein>
<dbReference type="Pfam" id="PF02254">
    <property type="entry name" value="TrkA_N"/>
    <property type="match status" value="1"/>
</dbReference>
<reference evidence="2" key="2">
    <citation type="submission" date="2021-04" db="EMBL/GenBank/DDBJ databases">
        <authorList>
            <person name="Liu J."/>
        </authorList>
    </citation>
    <scope>NUCLEOTIDE SEQUENCE</scope>
    <source>
        <strain evidence="2">BAD-6</strain>
    </source>
</reference>
<dbReference type="PROSITE" id="PS51201">
    <property type="entry name" value="RCK_N"/>
    <property type="match status" value="1"/>
</dbReference>
<name>A0A8J7W0K3_9FIRM</name>
<dbReference type="InterPro" id="IPR036291">
    <property type="entry name" value="NAD(P)-bd_dom_sf"/>
</dbReference>
<comment type="caution">
    <text evidence="2">The sequence shown here is derived from an EMBL/GenBank/DDBJ whole genome shotgun (WGS) entry which is preliminary data.</text>
</comment>
<dbReference type="PANTHER" id="PTHR43833">
    <property type="entry name" value="POTASSIUM CHANNEL PROTEIN 2-RELATED-RELATED"/>
    <property type="match status" value="1"/>
</dbReference>
<accession>A0A8J7W0K3</accession>